<evidence type="ECO:0000313" key="8">
    <source>
        <dbReference type="EMBL" id="GMT14319.1"/>
    </source>
</evidence>
<dbReference type="GO" id="GO:0019208">
    <property type="term" value="F:phosphatase regulator activity"/>
    <property type="evidence" value="ECO:0007669"/>
    <property type="project" value="TreeGrafter"/>
</dbReference>
<keyword evidence="4" id="KW-0040">ANK repeat</keyword>
<feature type="repeat" description="ANK" evidence="4">
    <location>
        <begin position="130"/>
        <end position="162"/>
    </location>
</feature>
<evidence type="ECO:0000256" key="4">
    <source>
        <dbReference type="PROSITE-ProRule" id="PRU00023"/>
    </source>
</evidence>
<comment type="similarity">
    <text evidence="3">Belongs to the NRARP family.</text>
</comment>
<dbReference type="PROSITE" id="PS50088">
    <property type="entry name" value="ANK_REPEAT"/>
    <property type="match status" value="4"/>
</dbReference>
<feature type="region of interest" description="Disordered" evidence="6">
    <location>
        <begin position="38"/>
        <end position="57"/>
    </location>
</feature>
<feature type="compositionally biased region" description="Basic and acidic residues" evidence="6">
    <location>
        <begin position="962"/>
        <end position="972"/>
    </location>
</feature>
<feature type="compositionally biased region" description="Basic and acidic residues" evidence="6">
    <location>
        <begin position="749"/>
        <end position="762"/>
    </location>
</feature>
<feature type="region of interest" description="Disordered" evidence="6">
    <location>
        <begin position="346"/>
        <end position="810"/>
    </location>
</feature>
<dbReference type="Proteomes" id="UP001432322">
    <property type="component" value="Unassembled WGS sequence"/>
</dbReference>
<dbReference type="CDD" id="cd21930">
    <property type="entry name" value="IPD_PPP1R12"/>
    <property type="match status" value="1"/>
</dbReference>
<feature type="compositionally biased region" description="Polar residues" evidence="6">
    <location>
        <begin position="547"/>
        <end position="556"/>
    </location>
</feature>
<feature type="coiled-coil region" evidence="5">
    <location>
        <begin position="1022"/>
        <end position="1052"/>
    </location>
</feature>
<proteinExistence type="inferred from homology"/>
<feature type="compositionally biased region" description="Basic and acidic residues" evidence="6">
    <location>
        <begin position="685"/>
        <end position="700"/>
    </location>
</feature>
<gene>
    <name evidence="8" type="ORF">PFISCL1PPCAC_5616</name>
</gene>
<sequence>MTMVRDSDDDTMDEARAAASMLQSKQLISTNVVTKRKEQLSRWDKSEMNNEPPHRMKRPRVQFMDDDIFLSACMFGDEGEVEELLSKGADINTGTVDGLTALHQSVIDSKPEMVQFLCEKGANVNSQDNEGWTPLHAAACCGNVSIVQLLVEAGADLRAINCDKELAVDLAENDECRDYLEGELSTRGIDADDAREAELTTLMEDVKEWTRNGVINERPHPKTGAMALHVAAAKGYTKVVEMLIRAGVDVNSVDFDGWTPLHAAAHWGEKNSQECCRILLNAGATVDAVTLSGQSVIAVAADKDMVEFLEFEKADREAAEKEKSKKEASVLSEKNGRSCVSVAASAAATVPSQAVTPTPSMREGREGISHTHLSSEQKHALTVADERSENETLHPAKVPRLGVSMSEDERSTIPSRIAPTAAASAATAASEEEESGTKTSTNLLRSIGRHSSDRESSISSSITPSERSSSSTSATNEIVETAPTSIPATPTSAPPSNTVQFTVPLRSWTRPVPLSSPSARSSSTSNSSASLLPTPTSASASAPGELTTPTMASSPLTVKPPASPAPAPPPRSTSGATMTPTGAAPPRSPALPWQTALTSSPSQRAASVVVPSRTSAFRPLSGIASSVSPNGGTLVRRPAPGPLPAHIMRPWQSATVASQESESERRQTARMQRAHRRSTQGVTKEQLEEASRLAAEESARRRTSQASISSASTPTGACRLASEEKDSSTERSLIGSTPLSTNRITAEVRLAERRESSERYSDSSRASPSSSVTPSSREGSAAPSGSMTNTVSLSAAPPPSATPSAANVRRKSTQILSGMASRSARRGTGPVSPEDIAAAAAAEREERAAARVAAAPAASAASNYQPSSARRLMNETTTTATVTPFQSSSIGVGRSQSIGGTVRDGLSTSVSRVAPRVTTTTQNNGGGERGERSNAPFAAPTISSTAAANVNYRLLYEKERTENEKLRKELEKTPQATEMNGIGSSTGLTSTRRLPSRLISTQSLAPGLSKSPSGGSMDEAERRTLERRITDLELELKSLGQLKLENQRLKEENGALVRVISKMTI</sequence>
<dbReference type="EMBL" id="BTSY01000002">
    <property type="protein sequence ID" value="GMT14319.1"/>
    <property type="molecule type" value="Genomic_DNA"/>
</dbReference>
<keyword evidence="9" id="KW-1185">Reference proteome</keyword>
<feature type="compositionally biased region" description="Polar residues" evidence="6">
    <location>
        <begin position="974"/>
        <end position="1014"/>
    </location>
</feature>
<feature type="compositionally biased region" description="Polar residues" evidence="6">
    <location>
        <begin position="595"/>
        <end position="605"/>
    </location>
</feature>
<feature type="compositionally biased region" description="Basic and acidic residues" evidence="6">
    <location>
        <begin position="362"/>
        <end position="394"/>
    </location>
</feature>
<dbReference type="SUPFAM" id="SSF48403">
    <property type="entry name" value="Ankyrin repeat"/>
    <property type="match status" value="1"/>
</dbReference>
<dbReference type="Pfam" id="PF15898">
    <property type="entry name" value="PRKG1_interact"/>
    <property type="match status" value="1"/>
</dbReference>
<dbReference type="SMART" id="SM00248">
    <property type="entry name" value="ANK"/>
    <property type="match status" value="5"/>
</dbReference>
<dbReference type="PANTHER" id="PTHR24179">
    <property type="entry name" value="PROTEIN PHOSPHATASE 1 REGULATORY SUBUNIT 12"/>
    <property type="match status" value="1"/>
</dbReference>
<dbReference type="InterPro" id="IPR051226">
    <property type="entry name" value="PP1_Regulatory_Subunit"/>
</dbReference>
<feature type="compositionally biased region" description="Low complexity" evidence="6">
    <location>
        <begin position="346"/>
        <end position="360"/>
    </location>
</feature>
<protein>
    <recommendedName>
        <fullName evidence="7">cGMP-dependent protein kinase interacting domain-containing protein</fullName>
    </recommendedName>
</protein>
<evidence type="ECO:0000313" key="9">
    <source>
        <dbReference type="Proteomes" id="UP001432322"/>
    </source>
</evidence>
<dbReference type="GO" id="GO:0004857">
    <property type="term" value="F:enzyme inhibitor activity"/>
    <property type="evidence" value="ECO:0007669"/>
    <property type="project" value="TreeGrafter"/>
</dbReference>
<organism evidence="8 9">
    <name type="scientific">Pristionchus fissidentatus</name>
    <dbReference type="NCBI Taxonomy" id="1538716"/>
    <lineage>
        <taxon>Eukaryota</taxon>
        <taxon>Metazoa</taxon>
        <taxon>Ecdysozoa</taxon>
        <taxon>Nematoda</taxon>
        <taxon>Chromadorea</taxon>
        <taxon>Rhabditida</taxon>
        <taxon>Rhabditina</taxon>
        <taxon>Diplogasteromorpha</taxon>
        <taxon>Diplogasteroidea</taxon>
        <taxon>Neodiplogasteridae</taxon>
        <taxon>Pristionchus</taxon>
    </lineage>
</organism>
<dbReference type="InterPro" id="IPR036770">
    <property type="entry name" value="Ankyrin_rpt-contain_sf"/>
</dbReference>
<evidence type="ECO:0000256" key="5">
    <source>
        <dbReference type="SAM" id="Coils"/>
    </source>
</evidence>
<feature type="compositionally biased region" description="Low complexity" evidence="6">
    <location>
        <begin position="513"/>
        <end position="543"/>
    </location>
</feature>
<dbReference type="InterPro" id="IPR031775">
    <property type="entry name" value="PRKG1_interact"/>
</dbReference>
<feature type="compositionally biased region" description="Pro residues" evidence="6">
    <location>
        <begin position="561"/>
        <end position="571"/>
    </location>
</feature>
<dbReference type="GO" id="GO:0019901">
    <property type="term" value="F:protein kinase binding"/>
    <property type="evidence" value="ECO:0007669"/>
    <property type="project" value="InterPro"/>
</dbReference>
<reference evidence="8" key="1">
    <citation type="submission" date="2023-10" db="EMBL/GenBank/DDBJ databases">
        <title>Genome assembly of Pristionchus species.</title>
        <authorList>
            <person name="Yoshida K."/>
            <person name="Sommer R.J."/>
        </authorList>
    </citation>
    <scope>NUCLEOTIDE SEQUENCE</scope>
    <source>
        <strain evidence="8">RS5133</strain>
    </source>
</reference>
<feature type="repeat" description="ANK" evidence="4">
    <location>
        <begin position="97"/>
        <end position="129"/>
    </location>
</feature>
<feature type="repeat" description="ANK" evidence="4">
    <location>
        <begin position="256"/>
        <end position="291"/>
    </location>
</feature>
<accession>A0AAV5V8T2</accession>
<feature type="region of interest" description="Disordered" evidence="6">
    <location>
        <begin position="917"/>
        <end position="936"/>
    </location>
</feature>
<keyword evidence="5" id="KW-0175">Coiled coil</keyword>
<dbReference type="GO" id="GO:0005737">
    <property type="term" value="C:cytoplasm"/>
    <property type="evidence" value="ECO:0007669"/>
    <property type="project" value="TreeGrafter"/>
</dbReference>
<dbReference type="AlphaFoldDB" id="A0AAV5V8T2"/>
<feature type="compositionally biased region" description="Polar residues" evidence="6">
    <location>
        <begin position="730"/>
        <end position="744"/>
    </location>
</feature>
<dbReference type="PRINTS" id="PR01415">
    <property type="entry name" value="ANKYRIN"/>
</dbReference>
<name>A0AAV5V8T2_9BILA</name>
<comment type="caution">
    <text evidence="8">The sequence shown here is derived from an EMBL/GenBank/DDBJ whole genome shotgun (WGS) entry which is preliminary data.</text>
</comment>
<feature type="domain" description="cGMP-dependent protein kinase interacting" evidence="7">
    <location>
        <begin position="951"/>
        <end position="1064"/>
    </location>
</feature>
<evidence type="ECO:0000256" key="3">
    <source>
        <dbReference type="ARBA" id="ARBA00038386"/>
    </source>
</evidence>
<keyword evidence="1" id="KW-0217">Developmental protein</keyword>
<dbReference type="Gene3D" id="1.25.40.20">
    <property type="entry name" value="Ankyrin repeat-containing domain"/>
    <property type="match status" value="2"/>
</dbReference>
<feature type="compositionally biased region" description="Low complexity" evidence="6">
    <location>
        <begin position="481"/>
        <end position="498"/>
    </location>
</feature>
<keyword evidence="2" id="KW-0677">Repeat</keyword>
<evidence type="ECO:0000256" key="2">
    <source>
        <dbReference type="ARBA" id="ARBA00022737"/>
    </source>
</evidence>
<dbReference type="PANTHER" id="PTHR24179:SF21">
    <property type="entry name" value="MYOSIN BINDING SUBUNIT, ISOFORM O"/>
    <property type="match status" value="1"/>
</dbReference>
<feature type="compositionally biased region" description="Low complexity" evidence="6">
    <location>
        <begin position="763"/>
        <end position="780"/>
    </location>
</feature>
<dbReference type="Gene3D" id="6.10.140.390">
    <property type="match status" value="1"/>
</dbReference>
<feature type="repeat" description="ANK" evidence="4">
    <location>
        <begin position="223"/>
        <end position="255"/>
    </location>
</feature>
<dbReference type="PROSITE" id="PS50297">
    <property type="entry name" value="ANK_REP_REGION"/>
    <property type="match status" value="4"/>
</dbReference>
<dbReference type="InterPro" id="IPR002110">
    <property type="entry name" value="Ankyrin_rpt"/>
</dbReference>
<feature type="compositionally biased region" description="Low complexity" evidence="6">
    <location>
        <begin position="457"/>
        <end position="473"/>
    </location>
</feature>
<evidence type="ECO:0000259" key="7">
    <source>
        <dbReference type="Pfam" id="PF15898"/>
    </source>
</evidence>
<evidence type="ECO:0000256" key="6">
    <source>
        <dbReference type="SAM" id="MobiDB-lite"/>
    </source>
</evidence>
<evidence type="ECO:0000256" key="1">
    <source>
        <dbReference type="ARBA" id="ARBA00022473"/>
    </source>
</evidence>
<dbReference type="Pfam" id="PF12796">
    <property type="entry name" value="Ank_2"/>
    <property type="match status" value="2"/>
</dbReference>
<feature type="region of interest" description="Disordered" evidence="6">
    <location>
        <begin position="962"/>
        <end position="1021"/>
    </location>
</feature>
<feature type="compositionally biased region" description="Low complexity" evidence="6">
    <location>
        <begin position="418"/>
        <end position="429"/>
    </location>
</feature>
<feature type="compositionally biased region" description="Basic and acidic residues" evidence="6">
    <location>
        <begin position="38"/>
        <end position="54"/>
    </location>
</feature>